<organism evidence="1 2">
    <name type="scientific">Tatumella punctata</name>
    <dbReference type="NCBI Taxonomy" id="399969"/>
    <lineage>
        <taxon>Bacteria</taxon>
        <taxon>Pseudomonadati</taxon>
        <taxon>Pseudomonadota</taxon>
        <taxon>Gammaproteobacteria</taxon>
        <taxon>Enterobacterales</taxon>
        <taxon>Erwiniaceae</taxon>
        <taxon>Tatumella</taxon>
    </lineage>
</organism>
<dbReference type="EMBL" id="JBHSUC010000007">
    <property type="protein sequence ID" value="MFC6362005.1"/>
    <property type="molecule type" value="Genomic_DNA"/>
</dbReference>
<sequence length="103" mass="12013">MLIQRTYQLVDASARYKINLCDYRQAITRAAELSFREIFYAIDVQSTYFTLTLDSETPKVKHGLLVNFGKTIAKQAHGLCEEAMRTYQSDKHRPSRQLFRCCE</sequence>
<evidence type="ECO:0000313" key="1">
    <source>
        <dbReference type="EMBL" id="MFC6362005.1"/>
    </source>
</evidence>
<name>A0ABW1VNY5_9GAMM</name>
<comment type="caution">
    <text evidence="1">The sequence shown here is derived from an EMBL/GenBank/DDBJ whole genome shotgun (WGS) entry which is preliminary data.</text>
</comment>
<dbReference type="RefSeq" id="WP_343878108.1">
    <property type="nucleotide sequence ID" value="NZ_BAAAFW010000094.1"/>
</dbReference>
<reference evidence="2" key="1">
    <citation type="journal article" date="2019" name="Int. J. Syst. Evol. Microbiol.">
        <title>The Global Catalogue of Microorganisms (GCM) 10K type strain sequencing project: providing services to taxonomists for standard genome sequencing and annotation.</title>
        <authorList>
            <consortium name="The Broad Institute Genomics Platform"/>
            <consortium name="The Broad Institute Genome Sequencing Center for Infectious Disease"/>
            <person name="Wu L."/>
            <person name="Ma J."/>
        </authorList>
    </citation>
    <scope>NUCLEOTIDE SEQUENCE [LARGE SCALE GENOMIC DNA]</scope>
    <source>
        <strain evidence="2">CGMCC 4.1530</strain>
    </source>
</reference>
<proteinExistence type="predicted"/>
<evidence type="ECO:0000313" key="2">
    <source>
        <dbReference type="Proteomes" id="UP001596215"/>
    </source>
</evidence>
<gene>
    <name evidence="1" type="ORF">ACFP73_07820</name>
</gene>
<accession>A0ABW1VNY5</accession>
<keyword evidence="2" id="KW-1185">Reference proteome</keyword>
<dbReference type="Proteomes" id="UP001596215">
    <property type="component" value="Unassembled WGS sequence"/>
</dbReference>
<protein>
    <submittedName>
        <fullName evidence="1">Uncharacterized protein</fullName>
    </submittedName>
</protein>